<dbReference type="Pfam" id="PF12099">
    <property type="entry name" value="DUF3575"/>
    <property type="match status" value="1"/>
</dbReference>
<keyword evidence="1" id="KW-0732">Signal</keyword>
<organism evidence="2 3">
    <name type="scientific">Chryseobacterium tagetis</name>
    <dbReference type="NCBI Taxonomy" id="2801334"/>
    <lineage>
        <taxon>Bacteria</taxon>
        <taxon>Pseudomonadati</taxon>
        <taxon>Bacteroidota</taxon>
        <taxon>Flavobacteriia</taxon>
        <taxon>Flavobacteriales</taxon>
        <taxon>Weeksellaceae</taxon>
        <taxon>Chryseobacterium group</taxon>
        <taxon>Chryseobacterium</taxon>
    </lineage>
</organism>
<protein>
    <submittedName>
        <fullName evidence="2">DUF3575 domain-containing protein</fullName>
    </submittedName>
</protein>
<reference evidence="2 3" key="1">
    <citation type="submission" date="2021-09" db="EMBL/GenBank/DDBJ databases">
        <title>Genome sequencing and assembly of Chryseobacterium sp. RG1.</title>
        <authorList>
            <person name="Chhetri G."/>
        </authorList>
    </citation>
    <scope>NUCLEOTIDE SEQUENCE [LARGE SCALE GENOMIC DNA]</scope>
    <source>
        <strain evidence="2 3">RG1</strain>
    </source>
</reference>
<comment type="caution">
    <text evidence="2">The sequence shown here is derived from an EMBL/GenBank/DDBJ whole genome shotgun (WGS) entry which is preliminary data.</text>
</comment>
<evidence type="ECO:0000256" key="1">
    <source>
        <dbReference type="SAM" id="SignalP"/>
    </source>
</evidence>
<dbReference type="EMBL" id="JAERSE020000003">
    <property type="protein sequence ID" value="MCA6067578.1"/>
    <property type="molecule type" value="Genomic_DNA"/>
</dbReference>
<dbReference type="InterPro" id="IPR021958">
    <property type="entry name" value="DUF3575"/>
</dbReference>
<proteinExistence type="predicted"/>
<gene>
    <name evidence="2" type="ORF">JI747_010340</name>
</gene>
<accession>A0ABS8A294</accession>
<dbReference type="Proteomes" id="UP000618240">
    <property type="component" value="Unassembled WGS sequence"/>
</dbReference>
<feature type="signal peptide" evidence="1">
    <location>
        <begin position="1"/>
        <end position="20"/>
    </location>
</feature>
<keyword evidence="3" id="KW-1185">Reference proteome</keyword>
<dbReference type="RefSeq" id="WP_225688382.1">
    <property type="nucleotide sequence ID" value="NZ_JAERSE020000003.1"/>
</dbReference>
<feature type="chain" id="PRO_5045290910" evidence="1">
    <location>
        <begin position="21"/>
        <end position="218"/>
    </location>
</feature>
<name>A0ABS8A294_9FLAO</name>
<evidence type="ECO:0000313" key="3">
    <source>
        <dbReference type="Proteomes" id="UP000618240"/>
    </source>
</evidence>
<evidence type="ECO:0000313" key="2">
    <source>
        <dbReference type="EMBL" id="MCA6067578.1"/>
    </source>
</evidence>
<sequence>MKNKILISLFGLFALQTIHAQIADVPEEKTETQIYVKGNALLIPVGIVNVGVEHQLSKKFTLQGDIFISPWKSFAGKHAQAYLLGFDGRYYFSKAFEKFYIGANISGGVFNIQKWNYWNDNLYTHKDGEETPYIQSNLYQKGFTFIAGAVGGYQFKWKDRWNIDIYLGIGTMQSFYKGYDKVSGDRYDNLKDRMGREWDRSGEWLPYRGGVMISYKLR</sequence>